<protein>
    <recommendedName>
        <fullName evidence="1">4Fe-4S ferredoxin-type domain-containing protein</fullName>
    </recommendedName>
</protein>
<accession>A0A5B8A333</accession>
<dbReference type="SUPFAM" id="SSF46548">
    <property type="entry name" value="alpha-helical ferredoxin"/>
    <property type="match status" value="1"/>
</dbReference>
<dbReference type="GO" id="GO:0016491">
    <property type="term" value="F:oxidoreductase activity"/>
    <property type="evidence" value="ECO:0007669"/>
    <property type="project" value="InterPro"/>
</dbReference>
<evidence type="ECO:0000313" key="2">
    <source>
        <dbReference type="EMBL" id="QDA61728.1"/>
    </source>
</evidence>
<dbReference type="EMBL" id="CP040896">
    <property type="protein sequence ID" value="QDA61728.1"/>
    <property type="molecule type" value="Genomic_DNA"/>
</dbReference>
<dbReference type="Gene3D" id="3.50.50.60">
    <property type="entry name" value="FAD/NAD(P)-binding domain"/>
    <property type="match status" value="2"/>
</dbReference>
<dbReference type="InterPro" id="IPR023753">
    <property type="entry name" value="FAD/NAD-binding_dom"/>
</dbReference>
<dbReference type="GO" id="GO:0051536">
    <property type="term" value="F:iron-sulfur cluster binding"/>
    <property type="evidence" value="ECO:0007669"/>
    <property type="project" value="InterPro"/>
</dbReference>
<dbReference type="PANTHER" id="PTHR42783">
    <property type="entry name" value="GLUTAMATE SYNTHASE [NADPH] SMALL CHAIN"/>
    <property type="match status" value="1"/>
</dbReference>
<dbReference type="InterPro" id="IPR009051">
    <property type="entry name" value="Helical_ferredxn"/>
</dbReference>
<gene>
    <name evidence="2" type="ORF">FHG12_17230</name>
</gene>
<evidence type="ECO:0000259" key="1">
    <source>
        <dbReference type="PROSITE" id="PS51379"/>
    </source>
</evidence>
<dbReference type="Proteomes" id="UP000305398">
    <property type="component" value="Chromosome"/>
</dbReference>
<dbReference type="InterPro" id="IPR028261">
    <property type="entry name" value="DPD_II"/>
</dbReference>
<proteinExistence type="predicted"/>
<dbReference type="OrthoDB" id="9803192at2"/>
<dbReference type="SUPFAM" id="SSF51971">
    <property type="entry name" value="Nucleotide-binding domain"/>
    <property type="match status" value="1"/>
</dbReference>
<dbReference type="PANTHER" id="PTHR42783:SF3">
    <property type="entry name" value="GLUTAMATE SYNTHASE [NADPH] SMALL CHAIN-RELATED"/>
    <property type="match status" value="1"/>
</dbReference>
<dbReference type="Gene3D" id="1.10.1060.10">
    <property type="entry name" value="Alpha-helical ferredoxin"/>
    <property type="match status" value="1"/>
</dbReference>
<dbReference type="PRINTS" id="PR00419">
    <property type="entry name" value="ADXRDTASE"/>
</dbReference>
<reference evidence="2 3" key="1">
    <citation type="submission" date="2019-06" db="EMBL/GenBank/DDBJ databases">
        <authorList>
            <person name="Srinivasan S."/>
        </authorList>
    </citation>
    <scope>NUCLEOTIDE SEQUENCE [LARGE SCALE GENOMIC DNA]</scope>
    <source>
        <strain evidence="2 3">17J68-5</strain>
    </source>
</reference>
<name>A0A5B8A333_9BACT</name>
<dbReference type="KEGG" id="hyj:FHG12_17230"/>
<dbReference type="PROSITE" id="PS51379">
    <property type="entry name" value="4FE4S_FER_2"/>
    <property type="match status" value="1"/>
</dbReference>
<dbReference type="RefSeq" id="WP_139516902.1">
    <property type="nucleotide sequence ID" value="NZ_CP040896.1"/>
</dbReference>
<dbReference type="AlphaFoldDB" id="A0A5B8A333"/>
<dbReference type="InterPro" id="IPR017896">
    <property type="entry name" value="4Fe4S_Fe-S-bd"/>
</dbReference>
<evidence type="ECO:0000313" key="3">
    <source>
        <dbReference type="Proteomes" id="UP000305398"/>
    </source>
</evidence>
<sequence>MAEYLPPTTEQEFHANFAQIKPRMNNTEALYESSRCLFCFDAPCIKACPTGIDIPQFIRQINTGNVTGAALTIYEANYFGNACGKVCPTEVLCEGACVYNLQDVKPIEIGRLQSFATRQVIESDRKLFGPGLTNGRKVAVIGAGPAGISCACELRALGYEVDVFEARSQPSGLTVYGVAPYKITNEEVLAEMAYLQAQFGYRVQYNSPITTREDLQALEEAYDAIFLGIGLGKTNALLLPGEERENCVGAVEFIEQLRQHHHRVAVGRKVIVLGGGNTAMDAASESSRLGAENVILAYRRGKEEMGAYDFEYDLAKSVGVKGLFNVAPVEIVGNGKVEGVKFIRTATVDGQVQIVPGSEFVEPCDMVIKATGQAKQTHFLSYIPGLQVDSKGRVVADAYTGQTTNPKYFASGDARNGGAEVVNAAAEAKVAARGIHTYLTSTN</sequence>
<dbReference type="InterPro" id="IPR036188">
    <property type="entry name" value="FAD/NAD-bd_sf"/>
</dbReference>
<dbReference type="Pfam" id="PF07992">
    <property type="entry name" value="Pyr_redox_2"/>
    <property type="match status" value="1"/>
</dbReference>
<feature type="domain" description="4Fe-4S ferredoxin-type" evidence="1">
    <location>
        <begin position="27"/>
        <end position="60"/>
    </location>
</feature>
<organism evidence="2 3">
    <name type="scientific">Hymenobacter jejuensis</name>
    <dbReference type="NCBI Taxonomy" id="2502781"/>
    <lineage>
        <taxon>Bacteria</taxon>
        <taxon>Pseudomonadati</taxon>
        <taxon>Bacteroidota</taxon>
        <taxon>Cytophagia</taxon>
        <taxon>Cytophagales</taxon>
        <taxon>Hymenobacteraceae</taxon>
        <taxon>Hymenobacter</taxon>
    </lineage>
</organism>
<keyword evidence="3" id="KW-1185">Reference proteome</keyword>
<dbReference type="Pfam" id="PF14691">
    <property type="entry name" value="Fer4_20"/>
    <property type="match status" value="1"/>
</dbReference>